<evidence type="ECO:0000313" key="12">
    <source>
        <dbReference type="Proteomes" id="UP000199236"/>
    </source>
</evidence>
<evidence type="ECO:0000256" key="5">
    <source>
        <dbReference type="ARBA" id="ARBA00022741"/>
    </source>
</evidence>
<evidence type="ECO:0000256" key="10">
    <source>
        <dbReference type="RuleBase" id="RU363066"/>
    </source>
</evidence>
<dbReference type="InterPro" id="IPR006001">
    <property type="entry name" value="Therm_gnt_kin"/>
</dbReference>
<evidence type="ECO:0000256" key="6">
    <source>
        <dbReference type="ARBA" id="ARBA00022777"/>
    </source>
</evidence>
<keyword evidence="7 10" id="KW-0067">ATP-binding</keyword>
<reference evidence="11 12" key="1">
    <citation type="submission" date="2016-10" db="EMBL/GenBank/DDBJ databases">
        <authorList>
            <person name="de Groot N.N."/>
        </authorList>
    </citation>
    <scope>NUCLEOTIDE SEQUENCE [LARGE SCALE GENOMIC DNA]</scope>
    <source>
        <strain evidence="11 12">CGMCC 1.9157</strain>
    </source>
</reference>
<comment type="similarity">
    <text evidence="2 10">Belongs to the gluconokinase GntK/GntV family.</text>
</comment>
<dbReference type="NCBIfam" id="TIGR01313">
    <property type="entry name" value="therm_gnt_kin"/>
    <property type="match status" value="1"/>
</dbReference>
<proteinExistence type="inferred from homology"/>
<dbReference type="AlphaFoldDB" id="A0A1I5LML5"/>
<dbReference type="GO" id="GO:0005737">
    <property type="term" value="C:cytoplasm"/>
    <property type="evidence" value="ECO:0007669"/>
    <property type="project" value="TreeGrafter"/>
</dbReference>
<dbReference type="OrthoDB" id="9795716at2"/>
<dbReference type="SUPFAM" id="SSF52540">
    <property type="entry name" value="P-loop containing nucleoside triphosphate hydrolases"/>
    <property type="match status" value="1"/>
</dbReference>
<dbReference type="GO" id="GO:0019521">
    <property type="term" value="P:D-gluconate metabolic process"/>
    <property type="evidence" value="ECO:0007669"/>
    <property type="project" value="UniProtKB-KW"/>
</dbReference>
<dbReference type="PANTHER" id="PTHR43442">
    <property type="entry name" value="GLUCONOKINASE-RELATED"/>
    <property type="match status" value="1"/>
</dbReference>
<dbReference type="Proteomes" id="UP000199236">
    <property type="component" value="Unassembled WGS sequence"/>
</dbReference>
<evidence type="ECO:0000256" key="7">
    <source>
        <dbReference type="ARBA" id="ARBA00022840"/>
    </source>
</evidence>
<keyword evidence="6 10" id="KW-0418">Kinase</keyword>
<comment type="catalytic activity">
    <reaction evidence="9 10">
        <text>D-gluconate + ATP = 6-phospho-D-gluconate + ADP + H(+)</text>
        <dbReference type="Rhea" id="RHEA:19433"/>
        <dbReference type="ChEBI" id="CHEBI:15378"/>
        <dbReference type="ChEBI" id="CHEBI:18391"/>
        <dbReference type="ChEBI" id="CHEBI:30616"/>
        <dbReference type="ChEBI" id="CHEBI:58759"/>
        <dbReference type="ChEBI" id="CHEBI:456216"/>
        <dbReference type="EC" id="2.7.1.12"/>
    </reaction>
</comment>
<dbReference type="STRING" id="655353.SAMN04488056_11756"/>
<dbReference type="GO" id="GO:0005524">
    <property type="term" value="F:ATP binding"/>
    <property type="evidence" value="ECO:0007669"/>
    <property type="project" value="UniProtKB-KW"/>
</dbReference>
<evidence type="ECO:0000256" key="9">
    <source>
        <dbReference type="ARBA" id="ARBA00048090"/>
    </source>
</evidence>
<keyword evidence="4 10" id="KW-0808">Transferase</keyword>
<accession>A0A1I5LML5</accession>
<keyword evidence="5 10" id="KW-0547">Nucleotide-binding</keyword>
<evidence type="ECO:0000313" key="11">
    <source>
        <dbReference type="EMBL" id="SFO98614.1"/>
    </source>
</evidence>
<dbReference type="EMBL" id="FOVR01000017">
    <property type="protein sequence ID" value="SFO98614.1"/>
    <property type="molecule type" value="Genomic_DNA"/>
</dbReference>
<evidence type="ECO:0000256" key="1">
    <source>
        <dbReference type="ARBA" id="ARBA00004761"/>
    </source>
</evidence>
<evidence type="ECO:0000256" key="3">
    <source>
        <dbReference type="ARBA" id="ARBA00012054"/>
    </source>
</evidence>
<sequence length="166" mass="18504">MIIVVMGISGSGKSTLGQLLADRLNVPFEEGDAYHSDENVKKMAAGIPLSDEDRKPWLATLADAMRTWDANGETRVVSCSSLRKSYRDIFREATDNLRFIFLDGAKELVRARMAERQSHFMPVQLIESQIAALEVPDGEEDVIRIDISRDPEAMAEELLGKVNPLL</sequence>
<dbReference type="EC" id="2.7.1.12" evidence="3 10"/>
<keyword evidence="12" id="KW-1185">Reference proteome</keyword>
<organism evidence="11 12">
    <name type="scientific">Cohaesibacter marisflavi</name>
    <dbReference type="NCBI Taxonomy" id="655353"/>
    <lineage>
        <taxon>Bacteria</taxon>
        <taxon>Pseudomonadati</taxon>
        <taxon>Pseudomonadota</taxon>
        <taxon>Alphaproteobacteria</taxon>
        <taxon>Hyphomicrobiales</taxon>
        <taxon>Cohaesibacteraceae</taxon>
    </lineage>
</organism>
<keyword evidence="8" id="KW-0311">Gluconate utilization</keyword>
<dbReference type="GO" id="GO:0046316">
    <property type="term" value="F:gluconokinase activity"/>
    <property type="evidence" value="ECO:0007669"/>
    <property type="project" value="UniProtKB-EC"/>
</dbReference>
<dbReference type="Pfam" id="PF13238">
    <property type="entry name" value="AAA_18"/>
    <property type="match status" value="1"/>
</dbReference>
<comment type="pathway">
    <text evidence="1">Carbohydrate acid metabolism.</text>
</comment>
<evidence type="ECO:0000256" key="4">
    <source>
        <dbReference type="ARBA" id="ARBA00022679"/>
    </source>
</evidence>
<name>A0A1I5LML5_9HYPH</name>
<gene>
    <name evidence="11" type="ORF">SAMN04488056_11756</name>
</gene>
<evidence type="ECO:0000256" key="2">
    <source>
        <dbReference type="ARBA" id="ARBA00008420"/>
    </source>
</evidence>
<dbReference type="RefSeq" id="WP_090075335.1">
    <property type="nucleotide sequence ID" value="NZ_FOVR01000017.1"/>
</dbReference>
<dbReference type="Gene3D" id="3.40.50.300">
    <property type="entry name" value="P-loop containing nucleotide triphosphate hydrolases"/>
    <property type="match status" value="1"/>
</dbReference>
<dbReference type="PANTHER" id="PTHR43442:SF3">
    <property type="entry name" value="GLUCONOKINASE-RELATED"/>
    <property type="match status" value="1"/>
</dbReference>
<protein>
    <recommendedName>
        <fullName evidence="3 10">Gluconokinase</fullName>
        <ecNumber evidence="3 10">2.7.1.12</ecNumber>
    </recommendedName>
</protein>
<dbReference type="FunFam" id="3.40.50.300:FF:000522">
    <property type="entry name" value="Gluconokinase"/>
    <property type="match status" value="1"/>
</dbReference>
<dbReference type="CDD" id="cd02021">
    <property type="entry name" value="GntK"/>
    <property type="match status" value="1"/>
</dbReference>
<evidence type="ECO:0000256" key="8">
    <source>
        <dbReference type="ARBA" id="ARBA00023064"/>
    </source>
</evidence>
<dbReference type="InterPro" id="IPR027417">
    <property type="entry name" value="P-loop_NTPase"/>
</dbReference>